<dbReference type="EMBL" id="JBHSBC010000032">
    <property type="protein sequence ID" value="MFC3984075.1"/>
    <property type="molecule type" value="Genomic_DNA"/>
</dbReference>
<dbReference type="Proteomes" id="UP001595698">
    <property type="component" value="Unassembled WGS sequence"/>
</dbReference>
<feature type="chain" id="PRO_5045534481" description="Enoyl reductase" evidence="1">
    <location>
        <begin position="24"/>
        <end position="318"/>
    </location>
</feature>
<dbReference type="RefSeq" id="WP_362772724.1">
    <property type="nucleotide sequence ID" value="NZ_JBHSBC010000032.1"/>
</dbReference>
<reference evidence="3" key="1">
    <citation type="journal article" date="2019" name="Int. J. Syst. Evol. Microbiol.">
        <title>The Global Catalogue of Microorganisms (GCM) 10K type strain sequencing project: providing services to taxonomists for standard genome sequencing and annotation.</title>
        <authorList>
            <consortium name="The Broad Institute Genomics Platform"/>
            <consortium name="The Broad Institute Genome Sequencing Center for Infectious Disease"/>
            <person name="Wu L."/>
            <person name="Ma J."/>
        </authorList>
    </citation>
    <scope>NUCLEOTIDE SEQUENCE [LARGE SCALE GENOMIC DNA]</scope>
    <source>
        <strain evidence="3">TBRC 7912</strain>
    </source>
</reference>
<keyword evidence="1" id="KW-0732">Signal</keyword>
<feature type="signal peptide" evidence="1">
    <location>
        <begin position="1"/>
        <end position="23"/>
    </location>
</feature>
<accession>A0ABV8F7V6</accession>
<evidence type="ECO:0008006" key="4">
    <source>
        <dbReference type="Google" id="ProtNLM"/>
    </source>
</evidence>
<gene>
    <name evidence="2" type="ORF">ACFOYY_28350</name>
</gene>
<evidence type="ECO:0000313" key="2">
    <source>
        <dbReference type="EMBL" id="MFC3984075.1"/>
    </source>
</evidence>
<evidence type="ECO:0000313" key="3">
    <source>
        <dbReference type="Proteomes" id="UP001595698"/>
    </source>
</evidence>
<protein>
    <recommendedName>
        <fullName evidence="4">Enoyl reductase</fullName>
    </recommendedName>
</protein>
<evidence type="ECO:0000256" key="1">
    <source>
        <dbReference type="SAM" id="SignalP"/>
    </source>
</evidence>
<name>A0ABV8F7V6_9ACTN</name>
<comment type="caution">
    <text evidence="2">The sequence shown here is derived from an EMBL/GenBank/DDBJ whole genome shotgun (WGS) entry which is preliminary data.</text>
</comment>
<keyword evidence="3" id="KW-1185">Reference proteome</keyword>
<sequence>MIGRTAVAGLVLLAVTSPSVAFAAPPGGGGGPEATGFQGGEGNEKVGVVLKDSRIVVSGNGTGGKSDGYRVKRPCWYEPGGNAEDMLKKQEGSKPEWIPETEWRRHLDDLKQFKDKVGKEGNWWTRAYNAADPNALSCLAGLEPYVFVPPNTTPPAGITVRELADIARAALTVPKPKIEVNPNVKSYVNLDTWVWLGDTGAKTRSVTATLPGVMSATVTATLGSLQIKSGTTGDRADVKQNCAGGGKPYSKGEKDRFSCGVTYRRASADQPRGVYTMTVTAVWPVTAPGVDFDYAPVQVSADRDVAVGEVQSVVKGDE</sequence>
<proteinExistence type="predicted"/>
<organism evidence="2 3">
    <name type="scientific">Streptosporangium jomthongense</name>
    <dbReference type="NCBI Taxonomy" id="1193683"/>
    <lineage>
        <taxon>Bacteria</taxon>
        <taxon>Bacillati</taxon>
        <taxon>Actinomycetota</taxon>
        <taxon>Actinomycetes</taxon>
        <taxon>Streptosporangiales</taxon>
        <taxon>Streptosporangiaceae</taxon>
        <taxon>Streptosporangium</taxon>
    </lineage>
</organism>